<sequence>MRYVPLGVQVSALFIGTEITPQFHFTHYDCIIWQIYLSVSVLIIVILADTVLVLRVYALYTDNKLVKWVVGILYAI</sequence>
<dbReference type="Proteomes" id="UP000007431">
    <property type="component" value="Unassembled WGS sequence"/>
</dbReference>
<evidence type="ECO:0000313" key="2">
    <source>
        <dbReference type="EMBL" id="EFI95700.1"/>
    </source>
</evidence>
<feature type="non-terminal residue" evidence="2">
    <location>
        <position position="76"/>
    </location>
</feature>
<dbReference type="HOGENOM" id="CLU_2661378_0_0_1"/>
<dbReference type="InParanoid" id="D8Q9Q0"/>
<accession>D8Q9Q0</accession>
<keyword evidence="1" id="KW-0472">Membrane</keyword>
<protein>
    <submittedName>
        <fullName evidence="2">Expressed protein</fullName>
    </submittedName>
</protein>
<organism evidence="3">
    <name type="scientific">Schizophyllum commune (strain H4-8 / FGSC 9210)</name>
    <name type="common">Split gill fungus</name>
    <dbReference type="NCBI Taxonomy" id="578458"/>
    <lineage>
        <taxon>Eukaryota</taxon>
        <taxon>Fungi</taxon>
        <taxon>Dikarya</taxon>
        <taxon>Basidiomycota</taxon>
        <taxon>Agaricomycotina</taxon>
        <taxon>Agaricomycetes</taxon>
        <taxon>Agaricomycetidae</taxon>
        <taxon>Agaricales</taxon>
        <taxon>Schizophyllaceae</taxon>
        <taxon>Schizophyllum</taxon>
    </lineage>
</organism>
<feature type="transmembrane region" description="Helical" evidence="1">
    <location>
        <begin position="31"/>
        <end position="57"/>
    </location>
</feature>
<dbReference type="STRING" id="578458.D8Q9Q0"/>
<name>D8Q9Q0_SCHCM</name>
<keyword evidence="1" id="KW-0812">Transmembrane</keyword>
<keyword evidence="1" id="KW-1133">Transmembrane helix</keyword>
<proteinExistence type="predicted"/>
<evidence type="ECO:0000313" key="3">
    <source>
        <dbReference type="Proteomes" id="UP000007431"/>
    </source>
</evidence>
<dbReference type="EMBL" id="GL377308">
    <property type="protein sequence ID" value="EFI95700.1"/>
    <property type="molecule type" value="Genomic_DNA"/>
</dbReference>
<evidence type="ECO:0000256" key="1">
    <source>
        <dbReference type="SAM" id="Phobius"/>
    </source>
</evidence>
<keyword evidence="3" id="KW-1185">Reference proteome</keyword>
<reference evidence="2 3" key="1">
    <citation type="journal article" date="2010" name="Nat. Biotechnol.">
        <title>Genome sequence of the model mushroom Schizophyllum commune.</title>
        <authorList>
            <person name="Ohm R.A."/>
            <person name="de Jong J.F."/>
            <person name="Lugones L.G."/>
            <person name="Aerts A."/>
            <person name="Kothe E."/>
            <person name="Stajich J.E."/>
            <person name="de Vries R.P."/>
            <person name="Record E."/>
            <person name="Levasseur A."/>
            <person name="Baker S.E."/>
            <person name="Bartholomew K.A."/>
            <person name="Coutinho P.M."/>
            <person name="Erdmann S."/>
            <person name="Fowler T.J."/>
            <person name="Gathman A.C."/>
            <person name="Lombard V."/>
            <person name="Henrissat B."/>
            <person name="Knabe N."/>
            <person name="Kuees U."/>
            <person name="Lilly W.W."/>
            <person name="Lindquist E."/>
            <person name="Lucas S."/>
            <person name="Magnuson J.K."/>
            <person name="Piumi F."/>
            <person name="Raudaskoski M."/>
            <person name="Salamov A."/>
            <person name="Schmutz J."/>
            <person name="Schwarze F.W.M.R."/>
            <person name="vanKuyk P.A."/>
            <person name="Horton J.S."/>
            <person name="Grigoriev I.V."/>
            <person name="Woesten H.A.B."/>
        </authorList>
    </citation>
    <scope>NUCLEOTIDE SEQUENCE [LARGE SCALE GENOMIC DNA]</scope>
    <source>
        <strain evidence="3">H4-8 / FGSC 9210</strain>
    </source>
</reference>
<dbReference type="VEuPathDB" id="FungiDB:SCHCODRAFT_02631539"/>
<gene>
    <name evidence="2" type="ORF">SCHCODRAFT_11635</name>
</gene>
<dbReference type="AlphaFoldDB" id="D8Q9Q0"/>